<evidence type="ECO:0000256" key="1">
    <source>
        <dbReference type="ARBA" id="ARBA00004155"/>
    </source>
</evidence>
<evidence type="ECO:0000313" key="13">
    <source>
        <dbReference type="EMBL" id="KAF7270114.1"/>
    </source>
</evidence>
<feature type="transmembrane region" description="Helical" evidence="12">
    <location>
        <begin position="115"/>
        <end position="135"/>
    </location>
</feature>
<gene>
    <name evidence="13" type="ORF">GWI33_016914</name>
</gene>
<dbReference type="Pfam" id="PF10164">
    <property type="entry name" value="BRI3"/>
    <property type="match status" value="1"/>
</dbReference>
<keyword evidence="6 12" id="KW-1133">Transmembrane helix</keyword>
<dbReference type="GO" id="GO:0005765">
    <property type="term" value="C:lysosomal membrane"/>
    <property type="evidence" value="ECO:0007669"/>
    <property type="project" value="UniProtKB-SubCell"/>
</dbReference>
<comment type="subcellular location">
    <subcellularLocation>
        <location evidence="2">Cytoplasm</location>
        <location evidence="2">Perinuclear region</location>
    </subcellularLocation>
    <subcellularLocation>
        <location evidence="1">Lysosome membrane</location>
        <topology evidence="1">Multi-pass membrane protein</topology>
    </subcellularLocation>
</comment>
<evidence type="ECO:0000256" key="9">
    <source>
        <dbReference type="ARBA" id="ARBA00035284"/>
    </source>
</evidence>
<reference evidence="13" key="1">
    <citation type="submission" date="2020-08" db="EMBL/GenBank/DDBJ databases">
        <title>Genome sequencing and assembly of the red palm weevil Rhynchophorus ferrugineus.</title>
        <authorList>
            <person name="Dias G.B."/>
            <person name="Bergman C.M."/>
            <person name="Manee M."/>
        </authorList>
    </citation>
    <scope>NUCLEOTIDE SEQUENCE</scope>
    <source>
        <strain evidence="13">AA-2017</strain>
        <tissue evidence="13">Whole larva</tissue>
    </source>
</reference>
<proteinExistence type="inferred from homology"/>
<evidence type="ECO:0000256" key="10">
    <source>
        <dbReference type="ARBA" id="ARBA00035449"/>
    </source>
</evidence>
<evidence type="ECO:0000256" key="2">
    <source>
        <dbReference type="ARBA" id="ARBA00004556"/>
    </source>
</evidence>
<accession>A0A834HXT1</accession>
<keyword evidence="5 12" id="KW-0812">Transmembrane</keyword>
<dbReference type="OrthoDB" id="2564984at2759"/>
<comment type="caution">
    <text evidence="13">The sequence shown here is derived from an EMBL/GenBank/DDBJ whole genome shotgun (WGS) entry which is preliminary data.</text>
</comment>
<evidence type="ECO:0000256" key="3">
    <source>
        <dbReference type="ARBA" id="ARBA00008090"/>
    </source>
</evidence>
<dbReference type="GO" id="GO:0048471">
    <property type="term" value="C:perinuclear region of cytoplasm"/>
    <property type="evidence" value="ECO:0007669"/>
    <property type="project" value="UniProtKB-SubCell"/>
</dbReference>
<organism evidence="13 14">
    <name type="scientific">Rhynchophorus ferrugineus</name>
    <name type="common">Red palm weevil</name>
    <name type="synonym">Curculio ferrugineus</name>
    <dbReference type="NCBI Taxonomy" id="354439"/>
    <lineage>
        <taxon>Eukaryota</taxon>
        <taxon>Metazoa</taxon>
        <taxon>Ecdysozoa</taxon>
        <taxon>Arthropoda</taxon>
        <taxon>Hexapoda</taxon>
        <taxon>Insecta</taxon>
        <taxon>Pterygota</taxon>
        <taxon>Neoptera</taxon>
        <taxon>Endopterygota</taxon>
        <taxon>Coleoptera</taxon>
        <taxon>Polyphaga</taxon>
        <taxon>Cucujiformia</taxon>
        <taxon>Curculionidae</taxon>
        <taxon>Dryophthorinae</taxon>
        <taxon>Rhynchophorus</taxon>
    </lineage>
</organism>
<dbReference type="Proteomes" id="UP000625711">
    <property type="component" value="Unassembled WGS sequence"/>
</dbReference>
<protein>
    <recommendedName>
        <fullName evidence="9">Membrane protein BRI3</fullName>
    </recommendedName>
    <alternativeName>
        <fullName evidence="10">Brain protein I3</fullName>
    </alternativeName>
</protein>
<keyword evidence="4" id="KW-0963">Cytoplasm</keyword>
<keyword evidence="8" id="KW-0458">Lysosome</keyword>
<name>A0A834HXT1_RHYFE</name>
<comment type="similarity">
    <text evidence="3">Belongs to the BRI3 family.</text>
</comment>
<evidence type="ECO:0000256" key="5">
    <source>
        <dbReference type="ARBA" id="ARBA00022692"/>
    </source>
</evidence>
<evidence type="ECO:0000256" key="12">
    <source>
        <dbReference type="SAM" id="Phobius"/>
    </source>
</evidence>
<evidence type="ECO:0000256" key="11">
    <source>
        <dbReference type="ARBA" id="ARBA00046593"/>
    </source>
</evidence>
<evidence type="ECO:0000256" key="4">
    <source>
        <dbReference type="ARBA" id="ARBA00022490"/>
    </source>
</evidence>
<keyword evidence="14" id="KW-1185">Reference proteome</keyword>
<dbReference type="AlphaFoldDB" id="A0A834HXT1"/>
<sequence length="148" mass="15847">MVYKKYLFVFRPHIGIVMQNMGDNKVPPPSYNESEGLIGGAQTSSQAFHPYYGAPPQPTYGVPPQPTYVIPPQPAYAAPTYGATATTVIVTPPDVVVIGACPACRVGVLEDDFTVMGVLCAILFFPLGVLCCLAMKEKKCRNCGAQFG</sequence>
<evidence type="ECO:0000313" key="14">
    <source>
        <dbReference type="Proteomes" id="UP000625711"/>
    </source>
</evidence>
<dbReference type="InterPro" id="IPR019317">
    <property type="entry name" value="BRI3"/>
</dbReference>
<comment type="subunit">
    <text evidence="11">Interacts with BRI3BP. Interacts with MGAT1 and IFITM3.</text>
</comment>
<dbReference type="EMBL" id="JAACXV010014136">
    <property type="protein sequence ID" value="KAF7270114.1"/>
    <property type="molecule type" value="Genomic_DNA"/>
</dbReference>
<evidence type="ECO:0000256" key="7">
    <source>
        <dbReference type="ARBA" id="ARBA00023136"/>
    </source>
</evidence>
<keyword evidence="7 12" id="KW-0472">Membrane</keyword>
<dbReference type="PANTHER" id="PTHR13551">
    <property type="entry name" value="BRAIN PROTEIN I3"/>
    <property type="match status" value="1"/>
</dbReference>
<dbReference type="PANTHER" id="PTHR13551:SF1">
    <property type="entry name" value="MEMBRANE PROTEIN BRI3"/>
    <property type="match status" value="1"/>
</dbReference>
<evidence type="ECO:0000256" key="6">
    <source>
        <dbReference type="ARBA" id="ARBA00022989"/>
    </source>
</evidence>
<evidence type="ECO:0000256" key="8">
    <source>
        <dbReference type="ARBA" id="ARBA00023228"/>
    </source>
</evidence>